<feature type="coiled-coil region" evidence="1">
    <location>
        <begin position="145"/>
        <end position="182"/>
    </location>
</feature>
<dbReference type="EMBL" id="JAAMPI010001542">
    <property type="protein sequence ID" value="KAF4624824.1"/>
    <property type="molecule type" value="Genomic_DNA"/>
</dbReference>
<accession>A0A8H4VYT1</accession>
<proteinExistence type="predicted"/>
<keyword evidence="1" id="KW-0175">Coiled coil</keyword>
<reference evidence="2 3" key="1">
    <citation type="submission" date="2020-03" db="EMBL/GenBank/DDBJ databases">
        <title>Draft Genome Sequence of Cudoniella acicularis.</title>
        <authorList>
            <person name="Buettner E."/>
            <person name="Kellner H."/>
        </authorList>
    </citation>
    <scope>NUCLEOTIDE SEQUENCE [LARGE SCALE GENOMIC DNA]</scope>
    <source>
        <strain evidence="2 3">DSM 108380</strain>
    </source>
</reference>
<sequence length="225" mass="27149">MGQVLSKYSFLRNPFDPRQQESYIHNLEQQHRQASENAIIWRHRSYEYARWYDQARAEIERLSQLQNPSLVEIIREVPVHELEDLRLWMMNLDREADALLDERDAVWQLMVLKENQRREVFQQSAEVQEGHDSMALQYEDMIVRLDMAVRQCNALRQEFDGLTRERDEARRAREEAERLAEARKWRPTVTELWTKDDLIRLRNDTRVWAREVAFQKRGLLGVVAW</sequence>
<evidence type="ECO:0000313" key="3">
    <source>
        <dbReference type="Proteomes" id="UP000566819"/>
    </source>
</evidence>
<name>A0A8H4VYT1_9HELO</name>
<keyword evidence="3" id="KW-1185">Reference proteome</keyword>
<evidence type="ECO:0000313" key="2">
    <source>
        <dbReference type="EMBL" id="KAF4624824.1"/>
    </source>
</evidence>
<protein>
    <submittedName>
        <fullName evidence="2">Uncharacterized protein</fullName>
    </submittedName>
</protein>
<gene>
    <name evidence="2" type="ORF">G7Y89_g13345</name>
</gene>
<evidence type="ECO:0000256" key="1">
    <source>
        <dbReference type="SAM" id="Coils"/>
    </source>
</evidence>
<organism evidence="2 3">
    <name type="scientific">Cudoniella acicularis</name>
    <dbReference type="NCBI Taxonomy" id="354080"/>
    <lineage>
        <taxon>Eukaryota</taxon>
        <taxon>Fungi</taxon>
        <taxon>Dikarya</taxon>
        <taxon>Ascomycota</taxon>
        <taxon>Pezizomycotina</taxon>
        <taxon>Leotiomycetes</taxon>
        <taxon>Helotiales</taxon>
        <taxon>Tricladiaceae</taxon>
        <taxon>Cudoniella</taxon>
    </lineage>
</organism>
<dbReference type="AlphaFoldDB" id="A0A8H4VYT1"/>
<comment type="caution">
    <text evidence="2">The sequence shown here is derived from an EMBL/GenBank/DDBJ whole genome shotgun (WGS) entry which is preliminary data.</text>
</comment>
<dbReference type="Proteomes" id="UP000566819">
    <property type="component" value="Unassembled WGS sequence"/>
</dbReference>